<dbReference type="Proteomes" id="UP001417504">
    <property type="component" value="Unassembled WGS sequence"/>
</dbReference>
<protein>
    <submittedName>
        <fullName evidence="1">Uncharacterized protein</fullName>
    </submittedName>
</protein>
<organism evidence="1 2">
    <name type="scientific">Stephania japonica</name>
    <dbReference type="NCBI Taxonomy" id="461633"/>
    <lineage>
        <taxon>Eukaryota</taxon>
        <taxon>Viridiplantae</taxon>
        <taxon>Streptophyta</taxon>
        <taxon>Embryophyta</taxon>
        <taxon>Tracheophyta</taxon>
        <taxon>Spermatophyta</taxon>
        <taxon>Magnoliopsida</taxon>
        <taxon>Ranunculales</taxon>
        <taxon>Menispermaceae</taxon>
        <taxon>Menispermoideae</taxon>
        <taxon>Cissampelideae</taxon>
        <taxon>Stephania</taxon>
    </lineage>
</organism>
<dbReference type="EMBL" id="JBBNAE010000009">
    <property type="protein sequence ID" value="KAK9096835.1"/>
    <property type="molecule type" value="Genomic_DNA"/>
</dbReference>
<dbReference type="AlphaFoldDB" id="A0AAP0ENQ7"/>
<reference evidence="1 2" key="1">
    <citation type="submission" date="2024-01" db="EMBL/GenBank/DDBJ databases">
        <title>Genome assemblies of Stephania.</title>
        <authorList>
            <person name="Yang L."/>
        </authorList>
    </citation>
    <scope>NUCLEOTIDE SEQUENCE [LARGE SCALE GENOMIC DNA]</scope>
    <source>
        <strain evidence="1">QJT</strain>
        <tissue evidence="1">Leaf</tissue>
    </source>
</reference>
<sequence>MKSPNKEIHEEECNYGCQLFIPNFVTRGESTLKDLKKHSKGAWKNMHASS</sequence>
<evidence type="ECO:0000313" key="2">
    <source>
        <dbReference type="Proteomes" id="UP001417504"/>
    </source>
</evidence>
<proteinExistence type="predicted"/>
<comment type="caution">
    <text evidence="1">The sequence shown here is derived from an EMBL/GenBank/DDBJ whole genome shotgun (WGS) entry which is preliminary data.</text>
</comment>
<keyword evidence="2" id="KW-1185">Reference proteome</keyword>
<evidence type="ECO:0000313" key="1">
    <source>
        <dbReference type="EMBL" id="KAK9096835.1"/>
    </source>
</evidence>
<name>A0AAP0ENQ7_9MAGN</name>
<gene>
    <name evidence="1" type="ORF">Sjap_022332</name>
</gene>
<accession>A0AAP0ENQ7</accession>